<dbReference type="AlphaFoldDB" id="A0A2I1K3P6"/>
<dbReference type="Pfam" id="PF07085">
    <property type="entry name" value="DRTGG"/>
    <property type="match status" value="1"/>
</dbReference>
<dbReference type="SUPFAM" id="SSF75138">
    <property type="entry name" value="HprK N-terminal domain-like"/>
    <property type="match status" value="1"/>
</dbReference>
<gene>
    <name evidence="4" type="ORF">CYJ57_02255</name>
</gene>
<accession>A0A2I1K3P6</accession>
<dbReference type="Proteomes" id="UP000234384">
    <property type="component" value="Unassembled WGS sequence"/>
</dbReference>
<dbReference type="SMART" id="SM00116">
    <property type="entry name" value="CBS"/>
    <property type="match status" value="2"/>
</dbReference>
<dbReference type="Gene3D" id="3.40.1390.20">
    <property type="entry name" value="HprK N-terminal domain-like"/>
    <property type="match status" value="1"/>
</dbReference>
<name>A0A2I1K3P6_9LACT</name>
<dbReference type="InterPro" id="IPR029069">
    <property type="entry name" value="HotDog_dom_sf"/>
</dbReference>
<keyword evidence="1 2" id="KW-0129">CBS domain</keyword>
<dbReference type="RefSeq" id="WP_101953911.1">
    <property type="nucleotide sequence ID" value="NZ_PKHE01000004.1"/>
</dbReference>
<dbReference type="OrthoDB" id="1790451at2"/>
<protein>
    <recommendedName>
        <fullName evidence="3">CBS domain-containing protein</fullName>
    </recommendedName>
</protein>
<dbReference type="InterPro" id="IPR046342">
    <property type="entry name" value="CBS_dom_sf"/>
</dbReference>
<dbReference type="InterPro" id="IPR051257">
    <property type="entry name" value="Diverse_CBS-Domain"/>
</dbReference>
<dbReference type="EMBL" id="PKHE01000004">
    <property type="protein sequence ID" value="PKY90276.1"/>
    <property type="molecule type" value="Genomic_DNA"/>
</dbReference>
<dbReference type="PANTHER" id="PTHR43080:SF2">
    <property type="entry name" value="CBS DOMAIN-CONTAINING PROTEIN"/>
    <property type="match status" value="1"/>
</dbReference>
<proteinExistence type="predicted"/>
<evidence type="ECO:0000259" key="3">
    <source>
        <dbReference type="PROSITE" id="PS51371"/>
    </source>
</evidence>
<evidence type="ECO:0000256" key="2">
    <source>
        <dbReference type="PROSITE-ProRule" id="PRU00703"/>
    </source>
</evidence>
<evidence type="ECO:0000313" key="4">
    <source>
        <dbReference type="EMBL" id="PKY90276.1"/>
    </source>
</evidence>
<comment type="caution">
    <text evidence="4">The sequence shown here is derived from an EMBL/GenBank/DDBJ whole genome shotgun (WGS) entry which is preliminary data.</text>
</comment>
<dbReference type="Pfam" id="PF00571">
    <property type="entry name" value="CBS"/>
    <property type="match status" value="2"/>
</dbReference>
<dbReference type="Gene3D" id="3.10.580.10">
    <property type="entry name" value="CBS-domain"/>
    <property type="match status" value="1"/>
</dbReference>
<evidence type="ECO:0000313" key="5">
    <source>
        <dbReference type="Proteomes" id="UP000234384"/>
    </source>
</evidence>
<reference evidence="4 5" key="1">
    <citation type="submission" date="2017-12" db="EMBL/GenBank/DDBJ databases">
        <title>Phylogenetic diversity of female urinary microbiome.</title>
        <authorList>
            <person name="Thomas-White K."/>
            <person name="Wolfe A.J."/>
        </authorList>
    </citation>
    <scope>NUCLEOTIDE SEQUENCE [LARGE SCALE GENOMIC DNA]</scope>
    <source>
        <strain evidence="4 5">UMB0898</strain>
    </source>
</reference>
<evidence type="ECO:0000256" key="1">
    <source>
        <dbReference type="ARBA" id="ARBA00023122"/>
    </source>
</evidence>
<dbReference type="InterPro" id="IPR010766">
    <property type="entry name" value="DRTGG"/>
</dbReference>
<sequence>MSTKHELVIQHIKSLPIGQKISVRGISKKLSVSEGTSYRAIKEAEQIGLVSTIDRVGTIRIEQNNQKSNPTYLTYRQIVPIIEGEILGGETGVDRHLNRFIIGAMTLDQIEKYYLPNTLLIVGNRSNVQKQALEHNVAVLITGGFKPNDSMIALANQKELPIITSPFDTFTVASRINRMMTNQEIEKEIMTIKDVYIPIDKANSLVGSDSVRTFNQLTKSTGVSRFPVHYNKRLVGIVTAKDVIGKQEETLIERVMTREVVTVRDYMTIANVSHLMVREDIEMLPVVADNLELIGVISRQDVMRAMHSIENQPQYSNTYEDEVITHLNHLMVTDNENPYDFSITVQPQMLNTYGTLSNGVLCELLSYITNQKINYVTGYSSIIEKIHLNSFNLIQLYNEIHFKVDIFHQNRRNAHAQIDIFYENSLCAKAIITAQIIESM</sequence>
<dbReference type="SUPFAM" id="SSF54637">
    <property type="entry name" value="Thioesterase/thiol ester dehydrase-isomerase"/>
    <property type="match status" value="1"/>
</dbReference>
<dbReference type="SUPFAM" id="SSF54631">
    <property type="entry name" value="CBS-domain pair"/>
    <property type="match status" value="1"/>
</dbReference>
<dbReference type="PROSITE" id="PS51371">
    <property type="entry name" value="CBS"/>
    <property type="match status" value="1"/>
</dbReference>
<feature type="domain" description="CBS" evidence="3">
    <location>
        <begin position="256"/>
        <end position="314"/>
    </location>
</feature>
<dbReference type="InterPro" id="IPR028979">
    <property type="entry name" value="Ser_kin/Pase_Hpr-like_N_sf"/>
</dbReference>
<organism evidence="4 5">
    <name type="scientific">Falseniella ignava</name>
    <dbReference type="NCBI Taxonomy" id="137730"/>
    <lineage>
        <taxon>Bacteria</taxon>
        <taxon>Bacillati</taxon>
        <taxon>Bacillota</taxon>
        <taxon>Bacilli</taxon>
        <taxon>Lactobacillales</taxon>
        <taxon>Aerococcaceae</taxon>
        <taxon>Falseniella</taxon>
    </lineage>
</organism>
<dbReference type="InterPro" id="IPR000644">
    <property type="entry name" value="CBS_dom"/>
</dbReference>
<dbReference type="PANTHER" id="PTHR43080">
    <property type="entry name" value="CBS DOMAIN-CONTAINING PROTEIN CBSX3, MITOCHONDRIAL"/>
    <property type="match status" value="1"/>
</dbReference>
<dbReference type="CDD" id="cd04596">
    <property type="entry name" value="CBS_pair_DRTGG_assoc"/>
    <property type="match status" value="1"/>
</dbReference>